<evidence type="ECO:0000256" key="6">
    <source>
        <dbReference type="ARBA" id="ARBA00022525"/>
    </source>
</evidence>
<evidence type="ECO:0000259" key="11">
    <source>
        <dbReference type="Pfam" id="PF17834"/>
    </source>
</evidence>
<evidence type="ECO:0000313" key="14">
    <source>
        <dbReference type="Proteomes" id="UP001231189"/>
    </source>
</evidence>
<dbReference type="InterPro" id="IPR031330">
    <property type="entry name" value="Gly_Hdrlase_35_cat"/>
</dbReference>
<dbReference type="PANTHER" id="PTHR23421">
    <property type="entry name" value="BETA-GALACTOSIDASE RELATED"/>
    <property type="match status" value="1"/>
</dbReference>
<keyword evidence="9" id="KW-0326">Glycosidase</keyword>
<dbReference type="Gene3D" id="3.20.20.80">
    <property type="entry name" value="Glycosidases"/>
    <property type="match status" value="1"/>
</dbReference>
<dbReference type="Pfam" id="PF01301">
    <property type="entry name" value="Glyco_hydro_35"/>
    <property type="match status" value="1"/>
</dbReference>
<dbReference type="EMBL" id="JAUUTY010000003">
    <property type="protein sequence ID" value="KAK1668707.1"/>
    <property type="molecule type" value="Genomic_DNA"/>
</dbReference>
<proteinExistence type="inferred from homology"/>
<evidence type="ECO:0000256" key="1">
    <source>
        <dbReference type="ARBA" id="ARBA00001412"/>
    </source>
</evidence>
<gene>
    <name evidence="13" type="ORF">QYE76_056866</name>
</gene>
<keyword evidence="8" id="KW-0378">Hydrolase</keyword>
<reference evidence="13" key="1">
    <citation type="submission" date="2023-07" db="EMBL/GenBank/DDBJ databases">
        <title>A chromosome-level genome assembly of Lolium multiflorum.</title>
        <authorList>
            <person name="Chen Y."/>
            <person name="Copetti D."/>
            <person name="Kolliker R."/>
            <person name="Studer B."/>
        </authorList>
    </citation>
    <scope>NUCLEOTIDE SEQUENCE</scope>
    <source>
        <strain evidence="13">02402/16</strain>
        <tissue evidence="13">Leaf</tissue>
    </source>
</reference>
<evidence type="ECO:0000256" key="7">
    <source>
        <dbReference type="ARBA" id="ARBA00022729"/>
    </source>
</evidence>
<keyword evidence="5" id="KW-0052">Apoplast</keyword>
<evidence type="ECO:0000313" key="13">
    <source>
        <dbReference type="EMBL" id="KAK1668707.1"/>
    </source>
</evidence>
<dbReference type="SUPFAM" id="SSF49785">
    <property type="entry name" value="Galactose-binding domain-like"/>
    <property type="match status" value="1"/>
</dbReference>
<evidence type="ECO:0000256" key="3">
    <source>
        <dbReference type="ARBA" id="ARBA00009809"/>
    </source>
</evidence>
<dbReference type="SUPFAM" id="SSF51445">
    <property type="entry name" value="(Trans)glycosidases"/>
    <property type="match status" value="1"/>
</dbReference>
<dbReference type="PRINTS" id="PR00742">
    <property type="entry name" value="GLHYDRLASE35"/>
</dbReference>
<dbReference type="GO" id="GO:0005975">
    <property type="term" value="P:carbohydrate metabolic process"/>
    <property type="evidence" value="ECO:0007669"/>
    <property type="project" value="InterPro"/>
</dbReference>
<dbReference type="EC" id="3.2.1.23" evidence="4"/>
<dbReference type="AlphaFoldDB" id="A0AAD8WN97"/>
<comment type="subcellular location">
    <subcellularLocation>
        <location evidence="2">Secreted</location>
        <location evidence="2">Extracellular space</location>
        <location evidence="2">Apoplast</location>
    </subcellularLocation>
</comment>
<evidence type="ECO:0000256" key="9">
    <source>
        <dbReference type="ARBA" id="ARBA00023295"/>
    </source>
</evidence>
<comment type="catalytic activity">
    <reaction evidence="1">
        <text>Hydrolysis of terminal non-reducing beta-D-galactose residues in beta-D-galactosides.</text>
        <dbReference type="EC" id="3.2.1.23"/>
    </reaction>
</comment>
<dbReference type="GO" id="GO:0004565">
    <property type="term" value="F:beta-galactosidase activity"/>
    <property type="evidence" value="ECO:0007669"/>
    <property type="project" value="UniProtKB-EC"/>
</dbReference>
<dbReference type="Gene3D" id="2.60.120.260">
    <property type="entry name" value="Galactose-binding domain-like"/>
    <property type="match status" value="1"/>
</dbReference>
<accession>A0AAD8WN97</accession>
<evidence type="ECO:0000256" key="4">
    <source>
        <dbReference type="ARBA" id="ARBA00012756"/>
    </source>
</evidence>
<dbReference type="Pfam" id="PF17834">
    <property type="entry name" value="GHD"/>
    <property type="match status" value="1"/>
</dbReference>
<dbReference type="Proteomes" id="UP001231189">
    <property type="component" value="Unassembled WGS sequence"/>
</dbReference>
<keyword evidence="7" id="KW-0732">Signal</keyword>
<dbReference type="InterPro" id="IPR048913">
    <property type="entry name" value="BetaGal_gal-bd"/>
</dbReference>
<dbReference type="Pfam" id="PF21467">
    <property type="entry name" value="BetaGal_gal-bd"/>
    <property type="match status" value="1"/>
</dbReference>
<evidence type="ECO:0000259" key="12">
    <source>
        <dbReference type="Pfam" id="PF21467"/>
    </source>
</evidence>
<protein>
    <recommendedName>
        <fullName evidence="4">beta-galactosidase</fullName>
        <ecNumber evidence="4">3.2.1.23</ecNumber>
    </recommendedName>
</protein>
<feature type="domain" description="Glycoside hydrolase 35 catalytic" evidence="10">
    <location>
        <begin position="1"/>
        <end position="226"/>
    </location>
</feature>
<dbReference type="InterPro" id="IPR041392">
    <property type="entry name" value="GHD"/>
</dbReference>
<keyword evidence="6" id="KW-0964">Secreted</keyword>
<dbReference type="GO" id="GO:0048046">
    <property type="term" value="C:apoplast"/>
    <property type="evidence" value="ECO:0007669"/>
    <property type="project" value="UniProtKB-SubCell"/>
</dbReference>
<evidence type="ECO:0000256" key="5">
    <source>
        <dbReference type="ARBA" id="ARBA00022523"/>
    </source>
</evidence>
<evidence type="ECO:0000256" key="8">
    <source>
        <dbReference type="ARBA" id="ARBA00022801"/>
    </source>
</evidence>
<name>A0AAD8WN97_LOLMU</name>
<sequence>MWPKLVAEAKDGGADCIETYVFWNGHETAPGQYYFEDRFDLVQFARVVKDAGLYLMLRIGPFVAAEWNFGGLPVWLHYIPGTSHMQSFTTKIVDMMKNEQFFASQGGHIILAQIENEYGGDEQAYGAGGKAYAMWAASMALAQNTGVPWTMCQQSDAPDPVINTCNSFYCDQFEPNSPTKPKIWTENWPGWFQNFGESNPHRPPEDVAFSVARFFGKGGSVQNYYVADVYTDHSGGCAAFLANIDSENDKVVTFRDIQYDLPAWSVSILPDCKNVVFNTAKVRSQTLMMDMVPETQQASQPDPWSIFTETIGIWDKKDFVQNGFVDHINTTKDSTDYLWYTTSFDVNISYPASVDHPVLNIDSKGHGVHAFLNNMLIGSAYGNGSQSSFSVHMPINLKAGKNDIALLSMTVGLHNAGIYYEWVGAGLTSVNISGIKNGSIDLSSNNWAYKIGLEGEHYSLFKPDQANNQRWRPQSEPPKDQPLTWYKVTFYNLYFR</sequence>
<feature type="domain" description="Beta-galactosidase galactose-binding" evidence="12">
    <location>
        <begin position="337"/>
        <end position="402"/>
    </location>
</feature>
<organism evidence="13 14">
    <name type="scientific">Lolium multiflorum</name>
    <name type="common">Italian ryegrass</name>
    <name type="synonym">Lolium perenne subsp. multiflorum</name>
    <dbReference type="NCBI Taxonomy" id="4521"/>
    <lineage>
        <taxon>Eukaryota</taxon>
        <taxon>Viridiplantae</taxon>
        <taxon>Streptophyta</taxon>
        <taxon>Embryophyta</taxon>
        <taxon>Tracheophyta</taxon>
        <taxon>Spermatophyta</taxon>
        <taxon>Magnoliopsida</taxon>
        <taxon>Liliopsida</taxon>
        <taxon>Poales</taxon>
        <taxon>Poaceae</taxon>
        <taxon>BOP clade</taxon>
        <taxon>Pooideae</taxon>
        <taxon>Poodae</taxon>
        <taxon>Poeae</taxon>
        <taxon>Poeae Chloroplast Group 2 (Poeae type)</taxon>
        <taxon>Loliodinae</taxon>
        <taxon>Loliinae</taxon>
        <taxon>Lolium</taxon>
    </lineage>
</organism>
<feature type="domain" description="Beta-galactosidase beta-sandwich" evidence="11">
    <location>
        <begin position="227"/>
        <end position="282"/>
    </location>
</feature>
<keyword evidence="14" id="KW-1185">Reference proteome</keyword>
<comment type="caution">
    <text evidence="13">The sequence shown here is derived from an EMBL/GenBank/DDBJ whole genome shotgun (WGS) entry which is preliminary data.</text>
</comment>
<evidence type="ECO:0000256" key="2">
    <source>
        <dbReference type="ARBA" id="ARBA00004271"/>
    </source>
</evidence>
<dbReference type="FunFam" id="3.20.20.80:FF:000267">
    <property type="entry name" value="Beta-galactosidase"/>
    <property type="match status" value="1"/>
</dbReference>
<dbReference type="InterPro" id="IPR008979">
    <property type="entry name" value="Galactose-bd-like_sf"/>
</dbReference>
<comment type="similarity">
    <text evidence="3">Belongs to the glycosyl hydrolase 35 family.</text>
</comment>
<evidence type="ECO:0000259" key="10">
    <source>
        <dbReference type="Pfam" id="PF01301"/>
    </source>
</evidence>
<dbReference type="InterPro" id="IPR001944">
    <property type="entry name" value="Glycoside_Hdrlase_35"/>
</dbReference>
<dbReference type="InterPro" id="IPR017853">
    <property type="entry name" value="GH"/>
</dbReference>